<evidence type="ECO:0000256" key="2">
    <source>
        <dbReference type="ARBA" id="ARBA00022795"/>
    </source>
</evidence>
<evidence type="ECO:0000256" key="3">
    <source>
        <dbReference type="ARBA" id="ARBA00022845"/>
    </source>
</evidence>
<dbReference type="Gene3D" id="2.30.290.10">
    <property type="entry name" value="BH3618-like"/>
    <property type="match status" value="1"/>
</dbReference>
<dbReference type="HAMAP" id="MF_01185">
    <property type="entry name" value="FliW"/>
    <property type="match status" value="1"/>
</dbReference>
<name>A0ABS8HN42_9FIRM</name>
<keyword evidence="6" id="KW-1185">Reference proteome</keyword>
<evidence type="ECO:0000256" key="4">
    <source>
        <dbReference type="HAMAP-Rule" id="MF_01185"/>
    </source>
</evidence>
<organism evidence="5 6">
    <name type="scientific">Pelosinus baikalensis</name>
    <dbReference type="NCBI Taxonomy" id="2892015"/>
    <lineage>
        <taxon>Bacteria</taxon>
        <taxon>Bacillati</taxon>
        <taxon>Bacillota</taxon>
        <taxon>Negativicutes</taxon>
        <taxon>Selenomonadales</taxon>
        <taxon>Sporomusaceae</taxon>
        <taxon>Pelosinus</taxon>
    </lineage>
</organism>
<comment type="function">
    <text evidence="4">Acts as an anti-CsrA protein, binds CsrA and prevents it from repressing translation of its target genes, one of which is flagellin. Binds to flagellin and participates in the assembly of the flagellum.</text>
</comment>
<proteinExistence type="inferred from homology"/>
<keyword evidence="5" id="KW-0966">Cell projection</keyword>
<keyword evidence="4" id="KW-0143">Chaperone</keyword>
<dbReference type="PANTHER" id="PTHR39190">
    <property type="entry name" value="FLAGELLAR ASSEMBLY FACTOR FLIW"/>
    <property type="match status" value="1"/>
</dbReference>
<sequence>MDKKIHFPKGLIGLENYHDFILSELPDQNQFWLLQSLEDEHFGLVITNPFWFIPDYDFELMESEIGQIGAKEQLDVFVTVNVAAIPENITANLMGPIIVDQNAGIGFQTLVSDKKYTAQYKLMSAKTAGG</sequence>
<dbReference type="PANTHER" id="PTHR39190:SF1">
    <property type="entry name" value="FLAGELLAR ASSEMBLY FACTOR FLIW"/>
    <property type="match status" value="1"/>
</dbReference>
<accession>A0ABS8HN42</accession>
<evidence type="ECO:0000313" key="6">
    <source>
        <dbReference type="Proteomes" id="UP001165492"/>
    </source>
</evidence>
<dbReference type="InterPro" id="IPR003775">
    <property type="entry name" value="Flagellar_assembly_factor_FliW"/>
</dbReference>
<evidence type="ECO:0000256" key="1">
    <source>
        <dbReference type="ARBA" id="ARBA00022490"/>
    </source>
</evidence>
<comment type="similarity">
    <text evidence="4">Belongs to the FliW family.</text>
</comment>
<comment type="caution">
    <text evidence="5">The sequence shown here is derived from an EMBL/GenBank/DDBJ whole genome shotgun (WGS) entry which is preliminary data.</text>
</comment>
<gene>
    <name evidence="4 5" type="primary">fliW</name>
    <name evidence="5" type="ORF">LMF89_01585</name>
</gene>
<keyword evidence="3 4" id="KW-0810">Translation regulation</keyword>
<dbReference type="Pfam" id="PF02623">
    <property type="entry name" value="FliW"/>
    <property type="match status" value="1"/>
</dbReference>
<protein>
    <recommendedName>
        <fullName evidence="4">Flagellar assembly factor FliW</fullName>
    </recommendedName>
</protein>
<comment type="subunit">
    <text evidence="4">Interacts with translational regulator CsrA and flagellin(s).</text>
</comment>
<keyword evidence="5" id="KW-0969">Cilium</keyword>
<reference evidence="5" key="1">
    <citation type="submission" date="2021-11" db="EMBL/GenBank/DDBJ databases">
        <title>Description of a new species Pelosinus isolated from the bottom sediments of Lake Baikal.</title>
        <authorList>
            <person name="Zakharyuk A."/>
        </authorList>
    </citation>
    <scope>NUCLEOTIDE SEQUENCE</scope>
    <source>
        <strain evidence="5">Bkl1</strain>
    </source>
</reference>
<keyword evidence="5" id="KW-0282">Flagellum</keyword>
<keyword evidence="1 4" id="KW-0963">Cytoplasm</keyword>
<dbReference type="InterPro" id="IPR024046">
    <property type="entry name" value="Flagellar_assmbl_FliW_dom_sf"/>
</dbReference>
<dbReference type="SUPFAM" id="SSF141457">
    <property type="entry name" value="BH3618-like"/>
    <property type="match status" value="1"/>
</dbReference>
<dbReference type="EMBL" id="JAJHJB010000002">
    <property type="protein sequence ID" value="MCC5464051.1"/>
    <property type="molecule type" value="Genomic_DNA"/>
</dbReference>
<dbReference type="Proteomes" id="UP001165492">
    <property type="component" value="Unassembled WGS sequence"/>
</dbReference>
<dbReference type="RefSeq" id="WP_229533575.1">
    <property type="nucleotide sequence ID" value="NZ_JAJHJB010000002.1"/>
</dbReference>
<evidence type="ECO:0000313" key="5">
    <source>
        <dbReference type="EMBL" id="MCC5464051.1"/>
    </source>
</evidence>
<comment type="subcellular location">
    <subcellularLocation>
        <location evidence="4">Cytoplasm</location>
    </subcellularLocation>
</comment>
<keyword evidence="2 4" id="KW-1005">Bacterial flagellum biogenesis</keyword>